<dbReference type="OrthoDB" id="2083456at2"/>
<feature type="transmembrane region" description="Helical" evidence="1">
    <location>
        <begin position="189"/>
        <end position="212"/>
    </location>
</feature>
<feature type="transmembrane region" description="Helical" evidence="1">
    <location>
        <begin position="218"/>
        <end position="239"/>
    </location>
</feature>
<dbReference type="AlphaFoldDB" id="G1WLE5"/>
<dbReference type="GeneID" id="62759831"/>
<keyword evidence="1" id="KW-0812">Transmembrane</keyword>
<keyword evidence="1" id="KW-1133">Transmembrane helix</keyword>
<accession>G1WLE5</accession>
<dbReference type="HOGENOM" id="CLU_093410_0_0_11"/>
<keyword evidence="1" id="KW-0472">Membrane</keyword>
<comment type="caution">
    <text evidence="2">The sequence shown here is derived from an EMBL/GenBank/DDBJ whole genome shotgun (WGS) entry which is preliminary data.</text>
</comment>
<name>G1WLE5_9ACTN</name>
<dbReference type="Proteomes" id="UP000004830">
    <property type="component" value="Unassembled WGS sequence"/>
</dbReference>
<dbReference type="RefSeq" id="WP_009142181.1">
    <property type="nucleotide sequence ID" value="NZ_JH126475.1"/>
</dbReference>
<organism evidence="2 3">
    <name type="scientific">Collinsella tanakaei YIT 12063</name>
    <dbReference type="NCBI Taxonomy" id="742742"/>
    <lineage>
        <taxon>Bacteria</taxon>
        <taxon>Bacillati</taxon>
        <taxon>Actinomycetota</taxon>
        <taxon>Coriobacteriia</taxon>
        <taxon>Coriobacteriales</taxon>
        <taxon>Coriobacteriaceae</taxon>
        <taxon>Collinsella</taxon>
    </lineage>
</organism>
<evidence type="ECO:0008006" key="4">
    <source>
        <dbReference type="Google" id="ProtNLM"/>
    </source>
</evidence>
<evidence type="ECO:0000313" key="3">
    <source>
        <dbReference type="Proteomes" id="UP000004830"/>
    </source>
</evidence>
<evidence type="ECO:0000313" key="2">
    <source>
        <dbReference type="EMBL" id="EGX68468.1"/>
    </source>
</evidence>
<dbReference type="STRING" id="742742.HMPREF9452_02158"/>
<feature type="transmembrane region" description="Helical" evidence="1">
    <location>
        <begin position="122"/>
        <end position="148"/>
    </location>
</feature>
<keyword evidence="3" id="KW-1185">Reference proteome</keyword>
<proteinExistence type="predicted"/>
<evidence type="ECO:0000256" key="1">
    <source>
        <dbReference type="SAM" id="Phobius"/>
    </source>
</evidence>
<feature type="transmembrane region" description="Helical" evidence="1">
    <location>
        <begin position="44"/>
        <end position="68"/>
    </location>
</feature>
<reference evidence="2 3" key="1">
    <citation type="submission" date="2011-06" db="EMBL/GenBank/DDBJ databases">
        <title>The Genome Sequence of Collinsella tanakaei YIT 12063.</title>
        <authorList>
            <consortium name="The Broad Institute Genome Sequencing Platform"/>
            <person name="Earl A."/>
            <person name="Ward D."/>
            <person name="Feldgarden M."/>
            <person name="Gevers D."/>
            <person name="Morotomi M."/>
            <person name="Young S.K."/>
            <person name="Zeng Q."/>
            <person name="Gargeya S."/>
            <person name="Fitzgerald M."/>
            <person name="Haas B."/>
            <person name="Abouelleil A."/>
            <person name="Alvarado L."/>
            <person name="Arachchi H.M."/>
            <person name="Berlin A."/>
            <person name="Brown A."/>
            <person name="Chapman S.B."/>
            <person name="Chen Z."/>
            <person name="Dunbar C."/>
            <person name="Freedman E."/>
            <person name="Gearin G."/>
            <person name="Gellesch M."/>
            <person name="Goldberg J."/>
            <person name="Griggs A."/>
            <person name="Gujja S."/>
            <person name="Heiman D."/>
            <person name="Howarth C."/>
            <person name="Larson L."/>
            <person name="Lui A."/>
            <person name="MacDonald P.J.P."/>
            <person name="Mehta T."/>
            <person name="Montmayeur A."/>
            <person name="Murphy C."/>
            <person name="Neiman D."/>
            <person name="Pearson M."/>
            <person name="Priest M."/>
            <person name="Roberts A."/>
            <person name="Saif S."/>
            <person name="Shea T."/>
            <person name="Shenoy N."/>
            <person name="Sisk P."/>
            <person name="Stolte C."/>
            <person name="Sykes S."/>
            <person name="Wortman J."/>
            <person name="Nusbaum C."/>
            <person name="Birren B."/>
        </authorList>
    </citation>
    <scope>NUCLEOTIDE SEQUENCE [LARGE SCALE GENOMIC DNA]</scope>
    <source>
        <strain evidence="2 3">YIT 12063</strain>
    </source>
</reference>
<gene>
    <name evidence="2" type="ORF">HMPREF9452_02158</name>
</gene>
<dbReference type="PATRIC" id="fig|742742.3.peg.2138"/>
<dbReference type="EMBL" id="ADLS01000033">
    <property type="protein sequence ID" value="EGX68468.1"/>
    <property type="molecule type" value="Genomic_DNA"/>
</dbReference>
<protein>
    <recommendedName>
        <fullName evidence="4">ABC-2 type transporter domain-containing protein</fullName>
    </recommendedName>
</protein>
<sequence length="254" mass="26857">MSKADWREGLSGEERDRAIESILDDALPACEAPRARMRGNFAALSLRALFFGIEDCAILAGIITLAGAAPLAFMAEPGDAALAVFMLAPLFFAALQGLVAWKDRESGTIAWRAACRMTVLEFHAARMLVFGAIAILLTVPLAVAAWIASERMVSFWWMLSLAAASLATFGALSLLIFRLSVAGRMYGAAQAVVISLMPIVTWAFAGMLLAMLPAAAAALLAVPAVVFVAVAAAATILFVRLIADVCTMPFAEYA</sequence>
<feature type="transmembrane region" description="Helical" evidence="1">
    <location>
        <begin position="154"/>
        <end position="177"/>
    </location>
</feature>
<feature type="transmembrane region" description="Helical" evidence="1">
    <location>
        <begin position="80"/>
        <end position="101"/>
    </location>
</feature>